<evidence type="ECO:0000313" key="1">
    <source>
        <dbReference type="EMBL" id="PZO40115.1"/>
    </source>
</evidence>
<gene>
    <name evidence="1" type="ORF">DCF17_12460</name>
</gene>
<proteinExistence type="predicted"/>
<reference evidence="2" key="1">
    <citation type="submission" date="2018-04" db="EMBL/GenBank/DDBJ databases">
        <authorList>
            <person name="Cornet L."/>
        </authorList>
    </citation>
    <scope>NUCLEOTIDE SEQUENCE [LARGE SCALE GENOMIC DNA]</scope>
</reference>
<accession>A0A2W4XZH1</accession>
<comment type="caution">
    <text evidence="1">The sequence shown here is derived from an EMBL/GenBank/DDBJ whole genome shotgun (WGS) entry which is preliminary data.</text>
</comment>
<dbReference type="Proteomes" id="UP000249081">
    <property type="component" value="Unassembled WGS sequence"/>
</dbReference>
<evidence type="ECO:0000313" key="2">
    <source>
        <dbReference type="Proteomes" id="UP000249081"/>
    </source>
</evidence>
<dbReference type="AlphaFoldDB" id="A0A2W4XZH1"/>
<name>A0A2W4XZH1_9CYAN</name>
<protein>
    <submittedName>
        <fullName evidence="1">Uncharacterized protein</fullName>
    </submittedName>
</protein>
<organism evidence="1 2">
    <name type="scientific">Shackletoniella antarctica</name>
    <dbReference type="NCBI Taxonomy" id="268115"/>
    <lineage>
        <taxon>Bacteria</taxon>
        <taxon>Bacillati</taxon>
        <taxon>Cyanobacteriota</taxon>
        <taxon>Cyanophyceae</taxon>
        <taxon>Oculatellales</taxon>
        <taxon>Oculatellaceae</taxon>
        <taxon>Shackletoniella</taxon>
    </lineage>
</organism>
<reference evidence="1 2" key="2">
    <citation type="submission" date="2018-06" db="EMBL/GenBank/DDBJ databases">
        <title>Metagenomic assembly of (sub)arctic Cyanobacteria and their associated microbiome from non-axenic cultures.</title>
        <authorList>
            <person name="Baurain D."/>
        </authorList>
    </citation>
    <scope>NUCLEOTIDE SEQUENCE [LARGE SCALE GENOMIC DNA]</scope>
    <source>
        <strain evidence="1">ULC041bin1</strain>
    </source>
</reference>
<dbReference type="EMBL" id="QBMN01000080">
    <property type="protein sequence ID" value="PZO40115.1"/>
    <property type="molecule type" value="Genomic_DNA"/>
</dbReference>
<sequence length="153" mass="16772">MTVSPTTQAALSSLELAILGQLLAAGGTCDTLTALPIKKRSSLRQRIRACQQLQAKGCLTYSEDIAQFGLTLTGKTLLKLDLSVWPVTPDELMILRSCQGGRIGPSQIHRRVSVGDRQRLLERLAEQGLIVVYGRAIVNLSLTPEGRHYFENE</sequence>